<keyword evidence="4" id="KW-0317">Glutathione biosynthesis</keyword>
<dbReference type="PANTHER" id="PTHR13295:SF4">
    <property type="entry name" value="GLUTAMATE--CYSTEINE LIGASE REGULATORY SUBUNIT"/>
    <property type="match status" value="1"/>
</dbReference>
<accession>A0ABD3W9D8</accession>
<dbReference type="InterPro" id="IPR036812">
    <property type="entry name" value="NAD(P)_OxRdtase_dom_sf"/>
</dbReference>
<dbReference type="PANTHER" id="PTHR13295">
    <property type="entry name" value="GLUTAMATE CYSTEINE LIGASE REGULATORY SUBUNIT"/>
    <property type="match status" value="1"/>
</dbReference>
<dbReference type="Proteomes" id="UP001634394">
    <property type="component" value="Unassembled WGS sequence"/>
</dbReference>
<evidence type="ECO:0000256" key="7">
    <source>
        <dbReference type="ARBA" id="ARBA00031732"/>
    </source>
</evidence>
<evidence type="ECO:0000313" key="9">
    <source>
        <dbReference type="EMBL" id="KAL3870504.1"/>
    </source>
</evidence>
<name>A0ABD3W9D8_SINWO</name>
<reference evidence="9 10" key="1">
    <citation type="submission" date="2024-11" db="EMBL/GenBank/DDBJ databases">
        <title>Chromosome-level genome assembly of the freshwater bivalve Anodonta woodiana.</title>
        <authorList>
            <person name="Chen X."/>
        </authorList>
    </citation>
    <scope>NUCLEOTIDE SEQUENCE [LARGE SCALE GENOMIC DNA]</scope>
    <source>
        <strain evidence="9">MN2024</strain>
        <tissue evidence="9">Gills</tissue>
    </source>
</reference>
<dbReference type="SUPFAM" id="SSF51430">
    <property type="entry name" value="NAD(P)-linked oxidoreductase"/>
    <property type="match status" value="1"/>
</dbReference>
<evidence type="ECO:0000313" key="10">
    <source>
        <dbReference type="Proteomes" id="UP001634394"/>
    </source>
</evidence>
<dbReference type="Gene3D" id="3.20.20.100">
    <property type="entry name" value="NADP-dependent oxidoreductase domain"/>
    <property type="match status" value="1"/>
</dbReference>
<dbReference type="EMBL" id="JBJQND010000007">
    <property type="protein sequence ID" value="KAL3870504.1"/>
    <property type="molecule type" value="Genomic_DNA"/>
</dbReference>
<evidence type="ECO:0000256" key="4">
    <source>
        <dbReference type="ARBA" id="ARBA00022684"/>
    </source>
</evidence>
<dbReference type="InterPro" id="IPR032963">
    <property type="entry name" value="Gclm"/>
</dbReference>
<gene>
    <name evidence="9" type="ORF">ACJMK2_038559</name>
</gene>
<comment type="similarity">
    <text evidence="2">Belongs to the aldo/keto reductase family. Glutamate--cysteine ligase light chain subfamily.</text>
</comment>
<evidence type="ECO:0000256" key="3">
    <source>
        <dbReference type="ARBA" id="ARBA00011532"/>
    </source>
</evidence>
<sequence>MADEVLQIPKACTLLVHSGNIVNWNRLKRKPNQTPTEELTECVGATLASFLAESDKNQLQYETDLDCVNTKFQETLPTDERNELKVTVKIFLCKFLPPDALKDIVDRALAELGVNFVETVLISLPEQGDGEELTLDIIKPYWEVLQGLVQNEQVLSLGISDLDKGMLEQLYQWAQVKPVIDQVNLESCCVIPKDLQEFAKQHDIQLLTHNDPKTIMPAQNLQEVIAANSTYKDGSNWEAHWILRYSVLIKCRGIIRTKGYILKAIRDLKKRK</sequence>
<evidence type="ECO:0000256" key="5">
    <source>
        <dbReference type="ARBA" id="ARBA00030406"/>
    </source>
</evidence>
<proteinExistence type="inferred from homology"/>
<dbReference type="GO" id="GO:0006750">
    <property type="term" value="P:glutathione biosynthetic process"/>
    <property type="evidence" value="ECO:0007669"/>
    <property type="project" value="UniProtKB-KW"/>
</dbReference>
<comment type="subunit">
    <text evidence="3">Heterodimer of a catalytic heavy chain and a regulatory light chain.</text>
</comment>
<dbReference type="AlphaFoldDB" id="A0ABD3W9D8"/>
<evidence type="ECO:0000256" key="2">
    <source>
        <dbReference type="ARBA" id="ARBA00008612"/>
    </source>
</evidence>
<organism evidence="9 10">
    <name type="scientific">Sinanodonta woodiana</name>
    <name type="common">Chinese pond mussel</name>
    <name type="synonym">Anodonta woodiana</name>
    <dbReference type="NCBI Taxonomy" id="1069815"/>
    <lineage>
        <taxon>Eukaryota</taxon>
        <taxon>Metazoa</taxon>
        <taxon>Spiralia</taxon>
        <taxon>Lophotrochozoa</taxon>
        <taxon>Mollusca</taxon>
        <taxon>Bivalvia</taxon>
        <taxon>Autobranchia</taxon>
        <taxon>Heteroconchia</taxon>
        <taxon>Palaeoheterodonta</taxon>
        <taxon>Unionida</taxon>
        <taxon>Unionoidea</taxon>
        <taxon>Unionidae</taxon>
        <taxon>Unioninae</taxon>
        <taxon>Sinanodonta</taxon>
    </lineage>
</organism>
<keyword evidence="10" id="KW-1185">Reference proteome</keyword>
<comment type="caution">
    <text evidence="9">The sequence shown here is derived from an EMBL/GenBank/DDBJ whole genome shotgun (WGS) entry which is preliminary data.</text>
</comment>
<evidence type="ECO:0000256" key="6">
    <source>
        <dbReference type="ARBA" id="ARBA00031154"/>
    </source>
</evidence>
<comment type="pathway">
    <text evidence="1">Sulfur metabolism; glutathione biosynthesis; glutathione from L-cysteine and L-glutamate: step 1/2.</text>
</comment>
<protein>
    <recommendedName>
        <fullName evidence="7">GCS light chain</fullName>
    </recommendedName>
    <alternativeName>
        <fullName evidence="5">Gamma-ECS regulatory subunit</fullName>
    </alternativeName>
    <alternativeName>
        <fullName evidence="8">Gamma-glutamylcysteine synthetase regulatory subunit</fullName>
    </alternativeName>
    <alternativeName>
        <fullName evidence="6">Glutamate--cysteine ligase modifier subunit</fullName>
    </alternativeName>
</protein>
<evidence type="ECO:0000256" key="1">
    <source>
        <dbReference type="ARBA" id="ARBA00005006"/>
    </source>
</evidence>
<evidence type="ECO:0000256" key="8">
    <source>
        <dbReference type="ARBA" id="ARBA00032926"/>
    </source>
</evidence>